<organism evidence="1">
    <name type="scientific">Rhizophora mucronata</name>
    <name type="common">Asiatic mangrove</name>
    <dbReference type="NCBI Taxonomy" id="61149"/>
    <lineage>
        <taxon>Eukaryota</taxon>
        <taxon>Viridiplantae</taxon>
        <taxon>Streptophyta</taxon>
        <taxon>Embryophyta</taxon>
        <taxon>Tracheophyta</taxon>
        <taxon>Spermatophyta</taxon>
        <taxon>Magnoliopsida</taxon>
        <taxon>eudicotyledons</taxon>
        <taxon>Gunneridae</taxon>
        <taxon>Pentapetalae</taxon>
        <taxon>rosids</taxon>
        <taxon>fabids</taxon>
        <taxon>Malpighiales</taxon>
        <taxon>Rhizophoraceae</taxon>
        <taxon>Rhizophora</taxon>
    </lineage>
</organism>
<dbReference type="GO" id="GO:0016301">
    <property type="term" value="F:kinase activity"/>
    <property type="evidence" value="ECO:0007669"/>
    <property type="project" value="UniProtKB-KW"/>
</dbReference>
<dbReference type="AlphaFoldDB" id="A0A2P2M1H4"/>
<reference evidence="1" key="1">
    <citation type="submission" date="2018-02" db="EMBL/GenBank/DDBJ databases">
        <title>Rhizophora mucronata_Transcriptome.</title>
        <authorList>
            <person name="Meera S.P."/>
            <person name="Sreeshan A."/>
            <person name="Augustine A."/>
        </authorList>
    </citation>
    <scope>NUCLEOTIDE SEQUENCE</scope>
    <source>
        <tissue evidence="1">Leaf</tissue>
    </source>
</reference>
<sequence length="81" mass="9278">MRIDPISVEVQVKQNTNAEKGKVHILFKQISLICQKTSRSAMLILHYKISCLRSCRSQTRTQGMARESNASSCLYKIKSKY</sequence>
<name>A0A2P2M1H4_RHIMU</name>
<dbReference type="EMBL" id="GGEC01043581">
    <property type="protein sequence ID" value="MBX24065.1"/>
    <property type="molecule type" value="Transcribed_RNA"/>
</dbReference>
<proteinExistence type="predicted"/>
<keyword evidence="1" id="KW-0418">Kinase</keyword>
<protein>
    <submittedName>
        <fullName evidence="1">FGGY carbohydrate kinase domain-containing protein</fullName>
    </submittedName>
</protein>
<evidence type="ECO:0000313" key="1">
    <source>
        <dbReference type="EMBL" id="MBX24065.1"/>
    </source>
</evidence>
<accession>A0A2P2M1H4</accession>
<keyword evidence="1" id="KW-0808">Transferase</keyword>